<dbReference type="EMBL" id="QMWO01000001">
    <property type="protein sequence ID" value="RLG70491.1"/>
    <property type="molecule type" value="Genomic_DNA"/>
</dbReference>
<name>A0A497JHC1_9ARCH</name>
<protein>
    <submittedName>
        <fullName evidence="2">Uncharacterized protein</fullName>
    </submittedName>
</protein>
<evidence type="ECO:0000256" key="1">
    <source>
        <dbReference type="SAM" id="Coils"/>
    </source>
</evidence>
<feature type="coiled-coil region" evidence="1">
    <location>
        <begin position="62"/>
        <end position="89"/>
    </location>
</feature>
<reference evidence="2 3" key="1">
    <citation type="submission" date="2018-06" db="EMBL/GenBank/DDBJ databases">
        <title>Extensive metabolic versatility and redundancy in microbially diverse, dynamic hydrothermal sediments.</title>
        <authorList>
            <person name="Dombrowski N."/>
            <person name="Teske A."/>
            <person name="Baker B.J."/>
        </authorList>
    </citation>
    <scope>NUCLEOTIDE SEQUENCE [LARGE SCALE GENOMIC DNA]</scope>
    <source>
        <strain evidence="2">B9_G13</strain>
    </source>
</reference>
<dbReference type="AlphaFoldDB" id="A0A497JHC1"/>
<evidence type="ECO:0000313" key="2">
    <source>
        <dbReference type="EMBL" id="RLG70491.1"/>
    </source>
</evidence>
<organism evidence="2 3">
    <name type="scientific">Candidatus Iainarchaeum sp</name>
    <dbReference type="NCBI Taxonomy" id="3101447"/>
    <lineage>
        <taxon>Archaea</taxon>
        <taxon>Candidatus Iainarchaeota</taxon>
        <taxon>Candidatus Iainarchaeia</taxon>
        <taxon>Candidatus Iainarchaeales</taxon>
        <taxon>Candidatus Iainarchaeaceae</taxon>
        <taxon>Candidatus Iainarchaeum</taxon>
    </lineage>
</organism>
<sequence length="167" mass="19122">MNERNKYSEAVFNIIVFGGVQMPAMRARLTAARQRLSAARKERKHRKRAKLTSRKGKLESRLILVRNELEITNNELQRVREKLTQARADHTAILDALAQGKRLPKRIIMRFKAARKATTIQSLQALERKLAQRISSLTVKEKALTKKAEKTAEKLQRLDAQLQAASQ</sequence>
<dbReference type="Proteomes" id="UP000277633">
    <property type="component" value="Unassembled WGS sequence"/>
</dbReference>
<keyword evidence="1" id="KW-0175">Coiled coil</keyword>
<accession>A0A497JHC1</accession>
<proteinExistence type="predicted"/>
<gene>
    <name evidence="2" type="ORF">DRO07_00070</name>
</gene>
<comment type="caution">
    <text evidence="2">The sequence shown here is derived from an EMBL/GenBank/DDBJ whole genome shotgun (WGS) entry which is preliminary data.</text>
</comment>
<evidence type="ECO:0000313" key="3">
    <source>
        <dbReference type="Proteomes" id="UP000277633"/>
    </source>
</evidence>